<dbReference type="PANTHER" id="PTHR12276:SF116">
    <property type="entry name" value="ENTH_VHS FAMILY PROTEIN"/>
    <property type="match status" value="1"/>
</dbReference>
<evidence type="ECO:0000256" key="1">
    <source>
        <dbReference type="ARBA" id="ARBA00004132"/>
    </source>
</evidence>
<protein>
    <recommendedName>
        <fullName evidence="5">ENTH domain-containing protein</fullName>
    </recommendedName>
</protein>
<evidence type="ECO:0000256" key="4">
    <source>
        <dbReference type="ARBA" id="ARBA00023329"/>
    </source>
</evidence>
<feature type="domain" description="ENTH" evidence="5">
    <location>
        <begin position="32"/>
        <end position="93"/>
    </location>
</feature>
<name>A0ABD2ZRX6_9GENT</name>
<dbReference type="EMBL" id="JBJUIK010000008">
    <property type="protein sequence ID" value="KAL3521095.1"/>
    <property type="molecule type" value="Genomic_DNA"/>
</dbReference>
<dbReference type="SUPFAM" id="SSF48464">
    <property type="entry name" value="ENTH/VHS domain"/>
    <property type="match status" value="1"/>
</dbReference>
<accession>A0ABD2ZRX6</accession>
<dbReference type="InterPro" id="IPR008942">
    <property type="entry name" value="ENTH_VHS"/>
</dbReference>
<sequence length="170" mass="19516">MDTHFLHELKRQASFFFKDKIKIARLALLDVTPTQLLTEEATNGDFSVPDTSKMRLISHAAFEVDDYWRIVGILHKRFNWGSSVQKKAGRVLKLIEDGSFLKEERERERERKLTLGTKGFGSFCRRQTSTDESLKIASTEDALLGSDDERIPKEQEIHSSCRDLTTEKPA</sequence>
<evidence type="ECO:0000259" key="5">
    <source>
        <dbReference type="Pfam" id="PF01417"/>
    </source>
</evidence>
<dbReference type="InterPro" id="IPR013809">
    <property type="entry name" value="ENTH"/>
</dbReference>
<reference evidence="6 7" key="1">
    <citation type="submission" date="2024-11" db="EMBL/GenBank/DDBJ databases">
        <title>A near-complete genome assembly of Cinchona calisaya.</title>
        <authorList>
            <person name="Lian D.C."/>
            <person name="Zhao X.W."/>
            <person name="Wei L."/>
        </authorList>
    </citation>
    <scope>NUCLEOTIDE SEQUENCE [LARGE SCALE GENOMIC DNA]</scope>
    <source>
        <tissue evidence="6">Nenye</tissue>
    </source>
</reference>
<gene>
    <name evidence="6" type="ORF">ACH5RR_019244</name>
</gene>
<dbReference type="Pfam" id="PF01417">
    <property type="entry name" value="ENTH"/>
    <property type="match status" value="1"/>
</dbReference>
<dbReference type="Gene3D" id="1.25.40.90">
    <property type="match status" value="1"/>
</dbReference>
<evidence type="ECO:0000256" key="3">
    <source>
        <dbReference type="ARBA" id="ARBA00023034"/>
    </source>
</evidence>
<dbReference type="GO" id="GO:0005794">
    <property type="term" value="C:Golgi apparatus"/>
    <property type="evidence" value="ECO:0007669"/>
    <property type="project" value="UniProtKB-SubCell"/>
</dbReference>
<evidence type="ECO:0000313" key="6">
    <source>
        <dbReference type="EMBL" id="KAL3521095.1"/>
    </source>
</evidence>
<proteinExistence type="predicted"/>
<organism evidence="6 7">
    <name type="scientific">Cinchona calisaya</name>
    <dbReference type="NCBI Taxonomy" id="153742"/>
    <lineage>
        <taxon>Eukaryota</taxon>
        <taxon>Viridiplantae</taxon>
        <taxon>Streptophyta</taxon>
        <taxon>Embryophyta</taxon>
        <taxon>Tracheophyta</taxon>
        <taxon>Spermatophyta</taxon>
        <taxon>Magnoliopsida</taxon>
        <taxon>eudicotyledons</taxon>
        <taxon>Gunneridae</taxon>
        <taxon>Pentapetalae</taxon>
        <taxon>asterids</taxon>
        <taxon>lamiids</taxon>
        <taxon>Gentianales</taxon>
        <taxon>Rubiaceae</taxon>
        <taxon>Cinchonoideae</taxon>
        <taxon>Cinchoneae</taxon>
        <taxon>Cinchona</taxon>
    </lineage>
</organism>
<keyword evidence="4" id="KW-0968">Cytoplasmic vesicle</keyword>
<dbReference type="PANTHER" id="PTHR12276">
    <property type="entry name" value="EPSIN/ENT-RELATED"/>
    <property type="match status" value="1"/>
</dbReference>
<evidence type="ECO:0000256" key="2">
    <source>
        <dbReference type="ARBA" id="ARBA00004555"/>
    </source>
</evidence>
<evidence type="ECO:0000313" key="7">
    <source>
        <dbReference type="Proteomes" id="UP001630127"/>
    </source>
</evidence>
<dbReference type="Proteomes" id="UP001630127">
    <property type="component" value="Unassembled WGS sequence"/>
</dbReference>
<dbReference type="AlphaFoldDB" id="A0ABD2ZRX6"/>
<keyword evidence="7" id="KW-1185">Reference proteome</keyword>
<keyword evidence="3" id="KW-0333">Golgi apparatus</keyword>
<comment type="subcellular location">
    <subcellularLocation>
        <location evidence="1">Cytoplasmic vesicle</location>
        <location evidence="1">Clathrin-coated vesicle</location>
    </subcellularLocation>
    <subcellularLocation>
        <location evidence="2">Golgi apparatus</location>
    </subcellularLocation>
</comment>
<comment type="caution">
    <text evidence="6">The sequence shown here is derived from an EMBL/GenBank/DDBJ whole genome shotgun (WGS) entry which is preliminary data.</text>
</comment>
<dbReference type="GO" id="GO:0030136">
    <property type="term" value="C:clathrin-coated vesicle"/>
    <property type="evidence" value="ECO:0007669"/>
    <property type="project" value="UniProtKB-SubCell"/>
</dbReference>